<proteinExistence type="predicted"/>
<sequence>MNCNSYLSDQTFPMQEYTNQQASGILSEVSFNIDPDLLAALNEQDVNLDCFDPGAIDIDAINTMSFAPDITAAFASYEQTLSELQQFNYAGVGDKNNVHPFDLRQTNYPSIGAYYNNGGHLQAQIVANDATNQASAILGTYIPVQHPVEQTGQWNTPQAFNPMSYVQQAAVYEPWCAESVQPLENIRNSPNHAAQKPQQTHASVEMWAPSLDFEPYKTPFPVQQVQMQPQAIMESFVEAGRSEGFLFDSLEEAIAAHPSPDWRCPTNDPTIPSTDQDRGSWVLELLDAMNNTIDVFDSPGVAFTKRWYHPVTGPSAFYSDEAKEIVCWDIVDLAEQLHRIGPNVLHSFDKLFWDETNKTQAWTFQQRMQQIALLLKYSKGRCESLLANETLHAVVGYPSALLSAANNNAKCNRGRQAILEAGRVAKKLKMER</sequence>
<dbReference type="AlphaFoldDB" id="E3RK44"/>
<reference evidence="1 2" key="1">
    <citation type="journal article" date="2010" name="Genome Biol.">
        <title>A first genome assembly of the barley fungal pathogen Pyrenophora teres f. teres.</title>
        <authorList>
            <person name="Ellwood S.R."/>
            <person name="Liu Z."/>
            <person name="Syme R.A."/>
            <person name="Lai Z."/>
            <person name="Hane J.K."/>
            <person name="Keiper F."/>
            <person name="Moffat C.S."/>
            <person name="Oliver R.P."/>
            <person name="Friesen T.L."/>
        </authorList>
    </citation>
    <scope>NUCLEOTIDE SEQUENCE [LARGE SCALE GENOMIC DNA]</scope>
    <source>
        <strain evidence="1 2">0-1</strain>
    </source>
</reference>
<name>E3RK44_PYRTT</name>
<dbReference type="Proteomes" id="UP000001067">
    <property type="component" value="Unassembled WGS sequence"/>
</dbReference>
<accession>E3RK44</accession>
<dbReference type="EMBL" id="GL533588">
    <property type="protein sequence ID" value="EFQ93911.1"/>
    <property type="molecule type" value="Genomic_DNA"/>
</dbReference>
<evidence type="ECO:0000313" key="1">
    <source>
        <dbReference type="EMBL" id="EFQ93911.1"/>
    </source>
</evidence>
<dbReference type="OrthoDB" id="3794856at2759"/>
<protein>
    <submittedName>
        <fullName evidence="1">Uncharacterized protein</fullName>
    </submittedName>
</protein>
<gene>
    <name evidence="1" type="ORF">PTT_08576</name>
</gene>
<dbReference type="KEGG" id="pte:PTT_08576"/>
<dbReference type="HOGENOM" id="CLU_634827_0_0_1"/>
<keyword evidence="2" id="KW-1185">Reference proteome</keyword>
<evidence type="ECO:0000313" key="2">
    <source>
        <dbReference type="Proteomes" id="UP000001067"/>
    </source>
</evidence>
<organism evidence="2">
    <name type="scientific">Pyrenophora teres f. teres (strain 0-1)</name>
    <name type="common">Barley net blotch fungus</name>
    <name type="synonym">Drechslera teres f. teres</name>
    <dbReference type="NCBI Taxonomy" id="861557"/>
    <lineage>
        <taxon>Eukaryota</taxon>
        <taxon>Fungi</taxon>
        <taxon>Dikarya</taxon>
        <taxon>Ascomycota</taxon>
        <taxon>Pezizomycotina</taxon>
        <taxon>Dothideomycetes</taxon>
        <taxon>Pleosporomycetidae</taxon>
        <taxon>Pleosporales</taxon>
        <taxon>Pleosporineae</taxon>
        <taxon>Pleosporaceae</taxon>
        <taxon>Pyrenophora</taxon>
    </lineage>
</organism>